<accession>A0A9K3D3X6</accession>
<keyword evidence="2" id="KW-0378">Hydrolase</keyword>
<dbReference type="AlphaFoldDB" id="A0A9K3D3X6"/>
<dbReference type="GO" id="GO:0007165">
    <property type="term" value="P:signal transduction"/>
    <property type="evidence" value="ECO:0007669"/>
    <property type="project" value="InterPro"/>
</dbReference>
<gene>
    <name evidence="4" type="ORF">KIPB_009432</name>
</gene>
<dbReference type="GO" id="GO:0046872">
    <property type="term" value="F:metal ion binding"/>
    <property type="evidence" value="ECO:0007669"/>
    <property type="project" value="UniProtKB-KW"/>
</dbReference>
<evidence type="ECO:0000256" key="2">
    <source>
        <dbReference type="ARBA" id="ARBA00022801"/>
    </source>
</evidence>
<dbReference type="GO" id="GO:0004114">
    <property type="term" value="F:3',5'-cyclic-nucleotide phosphodiesterase activity"/>
    <property type="evidence" value="ECO:0007669"/>
    <property type="project" value="InterPro"/>
</dbReference>
<evidence type="ECO:0000313" key="4">
    <source>
        <dbReference type="EMBL" id="GIQ87398.1"/>
    </source>
</evidence>
<comment type="caution">
    <text evidence="4">The sequence shown here is derived from an EMBL/GenBank/DDBJ whole genome shotgun (WGS) entry which is preliminary data.</text>
</comment>
<feature type="non-terminal residue" evidence="4">
    <location>
        <position position="1"/>
    </location>
</feature>
<protein>
    <recommendedName>
        <fullName evidence="3">PDEase domain-containing protein</fullName>
    </recommendedName>
</protein>
<reference evidence="4 5" key="1">
    <citation type="journal article" date="2018" name="PLoS ONE">
        <title>The draft genome of Kipferlia bialata reveals reductive genome evolution in fornicate parasites.</title>
        <authorList>
            <person name="Tanifuji G."/>
            <person name="Takabayashi S."/>
            <person name="Kume K."/>
            <person name="Takagi M."/>
            <person name="Nakayama T."/>
            <person name="Kamikawa R."/>
            <person name="Inagaki Y."/>
            <person name="Hashimoto T."/>
        </authorList>
    </citation>
    <scope>NUCLEOTIDE SEQUENCE [LARGE SCALE GENOMIC DNA]</scope>
    <source>
        <strain evidence="4">NY0173</strain>
    </source>
</reference>
<dbReference type="PANTHER" id="PTHR11347">
    <property type="entry name" value="CYCLIC NUCLEOTIDE PHOSPHODIESTERASE"/>
    <property type="match status" value="1"/>
</dbReference>
<keyword evidence="1" id="KW-0479">Metal-binding</keyword>
<evidence type="ECO:0000313" key="5">
    <source>
        <dbReference type="Proteomes" id="UP000265618"/>
    </source>
</evidence>
<name>A0A9K3D3X6_9EUKA</name>
<feature type="domain" description="PDEase" evidence="3">
    <location>
        <begin position="95"/>
        <end position="347"/>
    </location>
</feature>
<dbReference type="Gene3D" id="1.10.1300.10">
    <property type="entry name" value="3'5'-cyclic nucleotide phosphodiesterase, catalytic domain"/>
    <property type="match status" value="1"/>
</dbReference>
<dbReference type="InterPro" id="IPR002073">
    <property type="entry name" value="PDEase_catalytic_dom"/>
</dbReference>
<sequence length="347" mass="38252">MAVGHAQQSASLGSTLGTLVDNFFGGAPTADRKLVMAPPPVILALIREFRRRAESRETLQTHISLSAIDLSSQADLRSMSRPAISESETGSMSGSESELVHGTFEALPDMPTVEEASISFHVLTLDFDAHEWARRYPNDALPYMAFLMHQHFELDGVVSVRRFTAAVYMYNQMYRDSSSSPYHNAVHATDVLQVVSVLLDTLRRTERGRAICPPHTVAVMLLAAAAHDIEHCGVSSDLLVNIRHPLYHLFGSESTLELYHSFLGVYVVRYYGVFEKIDSGSMDHDGCSDMFQRLILATDPKSIFGSASELTRVAQMINKDPSSIAQPDVVETLMCAIIRMADISNAS</sequence>
<dbReference type="EMBL" id="BDIP01003205">
    <property type="protein sequence ID" value="GIQ87398.1"/>
    <property type="molecule type" value="Genomic_DNA"/>
</dbReference>
<keyword evidence="5" id="KW-1185">Reference proteome</keyword>
<dbReference type="Pfam" id="PF00233">
    <property type="entry name" value="PDEase_I"/>
    <property type="match status" value="1"/>
</dbReference>
<organism evidence="4 5">
    <name type="scientific">Kipferlia bialata</name>
    <dbReference type="NCBI Taxonomy" id="797122"/>
    <lineage>
        <taxon>Eukaryota</taxon>
        <taxon>Metamonada</taxon>
        <taxon>Carpediemonas-like organisms</taxon>
        <taxon>Kipferlia</taxon>
    </lineage>
</organism>
<dbReference type="InterPro" id="IPR036971">
    <property type="entry name" value="PDEase_catalytic_dom_sf"/>
</dbReference>
<dbReference type="OrthoDB" id="546632at2759"/>
<evidence type="ECO:0000256" key="1">
    <source>
        <dbReference type="ARBA" id="ARBA00022723"/>
    </source>
</evidence>
<dbReference type="PROSITE" id="PS51845">
    <property type="entry name" value="PDEASE_I_2"/>
    <property type="match status" value="1"/>
</dbReference>
<evidence type="ECO:0000259" key="3">
    <source>
        <dbReference type="PROSITE" id="PS51845"/>
    </source>
</evidence>
<dbReference type="SUPFAM" id="SSF109604">
    <property type="entry name" value="HD-domain/PDEase-like"/>
    <property type="match status" value="1"/>
</dbReference>
<dbReference type="Proteomes" id="UP000265618">
    <property type="component" value="Unassembled WGS sequence"/>
</dbReference>
<proteinExistence type="predicted"/>